<dbReference type="RefSeq" id="WP_204970339.1">
    <property type="nucleotide sequence ID" value="NZ_JAUEII010000026.1"/>
</dbReference>
<accession>A0ABT7X7L2</accession>
<dbReference type="EMBL" id="JAUEII010000026">
    <property type="protein sequence ID" value="MDN0050057.1"/>
    <property type="molecule type" value="Genomic_DNA"/>
</dbReference>
<dbReference type="Proteomes" id="UP001167871">
    <property type="component" value="Unassembled WGS sequence"/>
</dbReference>
<keyword evidence="2" id="KW-1185">Reference proteome</keyword>
<comment type="caution">
    <text evidence="1">The sequence shown here is derived from an EMBL/GenBank/DDBJ whole genome shotgun (WGS) entry which is preliminary data.</text>
</comment>
<reference evidence="1" key="2">
    <citation type="submission" date="2024-05" db="EMBL/GenBank/DDBJ databases">
        <title>Identification and characterization of horizontal gene transfer across gut microbiota members of farm animals based on homology search.</title>
        <authorList>
            <person name="Schwarzerova J."/>
            <person name="Nykrynova M."/>
            <person name="Jureckova K."/>
            <person name="Cejkova D."/>
            <person name="Rychlik I."/>
        </authorList>
    </citation>
    <scope>NUCLEOTIDE SEQUENCE</scope>
    <source>
        <strain evidence="1">84_SSukc20</strain>
    </source>
</reference>
<sequence length="124" mass="14266">MKIVLTILMGMFLFSVPFISSHIETNNNLHLSIVCGSNKNGYIDIDRGNQKVKYYFPYRFGKGGKGMTDLSNVVFGYRKETLMMVYKTTSKTIFKIKCNRGEFEVINSFLRTINKQIIDSEPTE</sequence>
<evidence type="ECO:0000313" key="2">
    <source>
        <dbReference type="Proteomes" id="UP001167871"/>
    </source>
</evidence>
<protein>
    <submittedName>
        <fullName evidence="1">Uncharacterized protein</fullName>
    </submittedName>
</protein>
<gene>
    <name evidence="1" type="ORF">QVO10_11780</name>
</gene>
<reference evidence="1" key="1">
    <citation type="submission" date="2023-06" db="EMBL/GenBank/DDBJ databases">
        <authorList>
            <person name="Zeman M."/>
            <person name="Kubasova T."/>
            <person name="Jahodarova E."/>
            <person name="Nykrynova M."/>
            <person name="Rychlik I."/>
        </authorList>
    </citation>
    <scope>NUCLEOTIDE SEQUENCE</scope>
    <source>
        <strain evidence="1">84_SSukc20</strain>
    </source>
</reference>
<evidence type="ECO:0000313" key="1">
    <source>
        <dbReference type="EMBL" id="MDN0050057.1"/>
    </source>
</evidence>
<name>A0ABT7X7L2_9BACE</name>
<proteinExistence type="predicted"/>
<organism evidence="1 2">
    <name type="scientific">Bacteroides gallinaceum</name>
    <dbReference type="NCBI Taxonomy" id="1462571"/>
    <lineage>
        <taxon>Bacteria</taxon>
        <taxon>Pseudomonadati</taxon>
        <taxon>Bacteroidota</taxon>
        <taxon>Bacteroidia</taxon>
        <taxon>Bacteroidales</taxon>
        <taxon>Bacteroidaceae</taxon>
        <taxon>Bacteroides</taxon>
    </lineage>
</organism>